<reference evidence="2" key="1">
    <citation type="submission" date="2020-08" db="EMBL/GenBank/DDBJ databases">
        <title>Food and environmental bacterial isolates.</title>
        <authorList>
            <person name="Richter L."/>
            <person name="Du Plessis E.M."/>
            <person name="Duvenage S."/>
            <person name="Allam M."/>
            <person name="Korsten L."/>
        </authorList>
    </citation>
    <scope>NUCLEOTIDE SEQUENCE</scope>
    <source>
        <strain evidence="2">UPMP2127</strain>
    </source>
</reference>
<name>A0AAW3WS96_SERFO</name>
<keyword evidence="1" id="KW-1133">Transmembrane helix</keyword>
<dbReference type="EMBL" id="JACNYO010000017">
    <property type="protein sequence ID" value="MBC3213783.1"/>
    <property type="molecule type" value="Genomic_DNA"/>
</dbReference>
<comment type="caution">
    <text evidence="2">The sequence shown here is derived from an EMBL/GenBank/DDBJ whole genome shotgun (WGS) entry which is preliminary data.</text>
</comment>
<dbReference type="AlphaFoldDB" id="A0AAW3WS96"/>
<sequence length="235" mass="27168">MRNILTSGGLLFKILETLLITLIPYTIKILWKWITTVPQKYQFLVDDIGIKPWFIRLSGIKINLHPKSYFSSKDRMFTIILTTVISSSIVWITFSTYQDVKNIPSEWAALSFIKTNERFLINNKSAKSAPGNDHWELNRNICKSKIYQDLSREIGVSEELTSLICNTIGKKGLDEYVEDKISKASQYKTVTIIFCALATIFLIYLEISVLIGNYLNKKIYIYRKKENKKLTNAFT</sequence>
<dbReference type="Proteomes" id="UP000659084">
    <property type="component" value="Unassembled WGS sequence"/>
</dbReference>
<gene>
    <name evidence="2" type="ORF">H8J20_16670</name>
</gene>
<dbReference type="InterPro" id="IPR046188">
    <property type="entry name" value="DUF6216"/>
</dbReference>
<organism evidence="2 3">
    <name type="scientific">Serratia fonticola</name>
    <dbReference type="NCBI Taxonomy" id="47917"/>
    <lineage>
        <taxon>Bacteria</taxon>
        <taxon>Pseudomonadati</taxon>
        <taxon>Pseudomonadota</taxon>
        <taxon>Gammaproteobacteria</taxon>
        <taxon>Enterobacterales</taxon>
        <taxon>Yersiniaceae</taxon>
        <taxon>Serratia</taxon>
    </lineage>
</organism>
<proteinExistence type="predicted"/>
<feature type="transmembrane region" description="Helical" evidence="1">
    <location>
        <begin position="76"/>
        <end position="94"/>
    </location>
</feature>
<accession>A0AAW3WS96</accession>
<keyword evidence="1" id="KW-0472">Membrane</keyword>
<evidence type="ECO:0000313" key="2">
    <source>
        <dbReference type="EMBL" id="MBC3213783.1"/>
    </source>
</evidence>
<dbReference type="Pfam" id="PF19723">
    <property type="entry name" value="DUF6216"/>
    <property type="match status" value="1"/>
</dbReference>
<feature type="transmembrane region" description="Helical" evidence="1">
    <location>
        <begin position="190"/>
        <end position="215"/>
    </location>
</feature>
<evidence type="ECO:0000313" key="3">
    <source>
        <dbReference type="Proteomes" id="UP000659084"/>
    </source>
</evidence>
<evidence type="ECO:0000256" key="1">
    <source>
        <dbReference type="SAM" id="Phobius"/>
    </source>
</evidence>
<feature type="transmembrane region" description="Helical" evidence="1">
    <location>
        <begin position="12"/>
        <end position="31"/>
    </location>
</feature>
<keyword evidence="1" id="KW-0812">Transmembrane</keyword>
<dbReference type="RefSeq" id="WP_179253189.1">
    <property type="nucleotide sequence ID" value="NZ_JACBIV010000015.1"/>
</dbReference>
<protein>
    <submittedName>
        <fullName evidence="2">Uncharacterized protein</fullName>
    </submittedName>
</protein>